<keyword evidence="2" id="KW-1185">Reference proteome</keyword>
<reference evidence="1 2" key="1">
    <citation type="submission" date="2016-01" db="EMBL/GenBank/DDBJ databases">
        <authorList>
            <person name="Peeters C."/>
        </authorList>
    </citation>
    <scope>NUCLEOTIDE SEQUENCE [LARGE SCALE GENOMIC DNA]</scope>
    <source>
        <strain evidence="1">LMG 29315</strain>
    </source>
</reference>
<name>A0A658QX62_9BURK</name>
<protein>
    <submittedName>
        <fullName evidence="1">Uncharacterized protein</fullName>
    </submittedName>
</protein>
<evidence type="ECO:0000313" key="1">
    <source>
        <dbReference type="EMBL" id="SAL30512.1"/>
    </source>
</evidence>
<comment type="caution">
    <text evidence="1">The sequence shown here is derived from an EMBL/GenBank/DDBJ whole genome shotgun (WGS) entry which is preliminary data.</text>
</comment>
<organism evidence="1 2">
    <name type="scientific">Caballeronia concitans</name>
    <dbReference type="NCBI Taxonomy" id="1777133"/>
    <lineage>
        <taxon>Bacteria</taxon>
        <taxon>Pseudomonadati</taxon>
        <taxon>Pseudomonadota</taxon>
        <taxon>Betaproteobacteria</taxon>
        <taxon>Burkholderiales</taxon>
        <taxon>Burkholderiaceae</taxon>
        <taxon>Caballeronia</taxon>
    </lineage>
</organism>
<proteinExistence type="predicted"/>
<accession>A0A658QX62</accession>
<evidence type="ECO:0000313" key="2">
    <source>
        <dbReference type="Proteomes" id="UP000198263"/>
    </source>
</evidence>
<dbReference type="Proteomes" id="UP000198263">
    <property type="component" value="Unassembled WGS sequence"/>
</dbReference>
<sequence>MVKIVGKLLTVAFQDGETVVRALQRSEYPSVLRETLRSPRYGSCDVWCVLASDTGEGAVFGCQSDDCADECVLTKHVVGEQTYWSCQCVCAAPPRNIISLRRGGPWRVSPRLGPRSS</sequence>
<dbReference type="AlphaFoldDB" id="A0A658QX62"/>
<dbReference type="EMBL" id="FCNV02000004">
    <property type="protein sequence ID" value="SAL30512.1"/>
    <property type="molecule type" value="Genomic_DNA"/>
</dbReference>
<gene>
    <name evidence="1" type="ORF">AWB72_02593</name>
</gene>